<dbReference type="InterPro" id="IPR014720">
    <property type="entry name" value="dsRBD_dom"/>
</dbReference>
<organism evidence="3 4">
    <name type="scientific">Gymnopus androsaceus JB14</name>
    <dbReference type="NCBI Taxonomy" id="1447944"/>
    <lineage>
        <taxon>Eukaryota</taxon>
        <taxon>Fungi</taxon>
        <taxon>Dikarya</taxon>
        <taxon>Basidiomycota</taxon>
        <taxon>Agaricomycotina</taxon>
        <taxon>Agaricomycetes</taxon>
        <taxon>Agaricomycetidae</taxon>
        <taxon>Agaricales</taxon>
        <taxon>Marasmiineae</taxon>
        <taxon>Omphalotaceae</taxon>
        <taxon>Gymnopus</taxon>
    </lineage>
</organism>
<reference evidence="3" key="1">
    <citation type="journal article" date="2019" name="Environ. Microbiol.">
        <title>Fungal ecological strategies reflected in gene transcription - a case study of two litter decomposers.</title>
        <authorList>
            <person name="Barbi F."/>
            <person name="Kohler A."/>
            <person name="Barry K."/>
            <person name="Baskaran P."/>
            <person name="Daum C."/>
            <person name="Fauchery L."/>
            <person name="Ihrmark K."/>
            <person name="Kuo A."/>
            <person name="LaButti K."/>
            <person name="Lipzen A."/>
            <person name="Morin E."/>
            <person name="Grigoriev I.V."/>
            <person name="Henrissat B."/>
            <person name="Lindahl B."/>
            <person name="Martin F."/>
        </authorList>
    </citation>
    <scope>NUCLEOTIDE SEQUENCE</scope>
    <source>
        <strain evidence="3">JB14</strain>
    </source>
</reference>
<dbReference type="PROSITE" id="PS50137">
    <property type="entry name" value="DS_RBD"/>
    <property type="match status" value="1"/>
</dbReference>
<evidence type="ECO:0000259" key="2">
    <source>
        <dbReference type="PROSITE" id="PS50137"/>
    </source>
</evidence>
<keyword evidence="4" id="KW-1185">Reference proteome</keyword>
<dbReference type="Proteomes" id="UP000799118">
    <property type="component" value="Unassembled WGS sequence"/>
</dbReference>
<name>A0A6A4IF30_9AGAR</name>
<feature type="domain" description="DRBM" evidence="2">
    <location>
        <begin position="4"/>
        <end position="71"/>
    </location>
</feature>
<proteinExistence type="predicted"/>
<dbReference type="Pfam" id="PF00035">
    <property type="entry name" value="dsrm"/>
    <property type="match status" value="1"/>
</dbReference>
<dbReference type="EMBL" id="ML769388">
    <property type="protein sequence ID" value="KAE9409241.1"/>
    <property type="molecule type" value="Genomic_DNA"/>
</dbReference>
<dbReference type="SMART" id="SM00358">
    <property type="entry name" value="DSRM"/>
    <property type="match status" value="1"/>
</dbReference>
<gene>
    <name evidence="3" type="ORF">BT96DRAFT_913406</name>
</gene>
<dbReference type="SUPFAM" id="SSF54768">
    <property type="entry name" value="dsRNA-binding domain-like"/>
    <property type="match status" value="1"/>
</dbReference>
<accession>A0A6A4IF30</accession>
<keyword evidence="1" id="KW-0694">RNA-binding</keyword>
<dbReference type="Gene3D" id="3.30.160.20">
    <property type="match status" value="1"/>
</dbReference>
<evidence type="ECO:0000256" key="1">
    <source>
        <dbReference type="PROSITE-ProRule" id="PRU00266"/>
    </source>
</evidence>
<dbReference type="OrthoDB" id="112668at2759"/>
<evidence type="ECO:0000313" key="4">
    <source>
        <dbReference type="Proteomes" id="UP000799118"/>
    </source>
</evidence>
<sequence>MAEHPRTALNNWSARTGKNIFYQEQRFGPQHAEVWIVKVYVDGEQYGAGQATRKETAKEAAAIQAVNVLRNYGHQV</sequence>
<protein>
    <recommendedName>
        <fullName evidence="2">DRBM domain-containing protein</fullName>
    </recommendedName>
</protein>
<dbReference type="GO" id="GO:0003723">
    <property type="term" value="F:RNA binding"/>
    <property type="evidence" value="ECO:0007669"/>
    <property type="project" value="UniProtKB-UniRule"/>
</dbReference>
<dbReference type="AlphaFoldDB" id="A0A6A4IF30"/>
<evidence type="ECO:0000313" key="3">
    <source>
        <dbReference type="EMBL" id="KAE9409241.1"/>
    </source>
</evidence>